<sequence length="170" mass="19892">MKKPDPEKEPVRFSEWYKLLLKKWGSKQTWTISDAVHLFHAFTPNDEGIIQAMSQNRLPDPLGAMEDLAYKCLNDSLPSIRGKFQDEVKPIDFYHWAKKWEYTPLTEFEEIIGQIKTPQSYPGRPTYMSEVDTLFWTPFLRENKTPAKKRCLDEQTTIETVYPRVQGSSS</sequence>
<dbReference type="AlphaFoldDB" id="A0A1S7LLV8"/>
<reference evidence="1" key="1">
    <citation type="submission" date="2015-04" db="EMBL/GenBank/DDBJ databases">
        <authorList>
            <person name="Syromyatnikov M.Y."/>
            <person name="Popov V.N."/>
        </authorList>
    </citation>
    <scope>NUCLEOTIDE SEQUENCE</scope>
    <source>
        <strain evidence="1">MO-1</strain>
    </source>
</reference>
<dbReference type="EMBL" id="LO017727">
    <property type="protein sequence ID" value="CRH06736.1"/>
    <property type="molecule type" value="Genomic_DNA"/>
</dbReference>
<protein>
    <submittedName>
        <fullName evidence="1">Uncharacterized protein</fullName>
    </submittedName>
</protein>
<accession>A0A1S7LLV8</accession>
<evidence type="ECO:0000313" key="1">
    <source>
        <dbReference type="EMBL" id="CRH06736.1"/>
    </source>
</evidence>
<gene>
    <name evidence="1" type="ORF">MAGMO_2579</name>
</gene>
<organism evidence="1">
    <name type="scientific">Magnetococcus massalia (strain MO-1)</name>
    <dbReference type="NCBI Taxonomy" id="451514"/>
    <lineage>
        <taxon>Bacteria</taxon>
        <taxon>Pseudomonadati</taxon>
        <taxon>Pseudomonadota</taxon>
        <taxon>Magnetococcia</taxon>
        <taxon>Magnetococcales</taxon>
        <taxon>Magnetococcaceae</taxon>
        <taxon>Magnetococcus</taxon>
    </lineage>
</organism>
<proteinExistence type="predicted"/>
<name>A0A1S7LLV8_MAGMO</name>